<dbReference type="InterPro" id="IPR001694">
    <property type="entry name" value="NADH_UbQ_OxRdtase_su1/FPO"/>
</dbReference>
<accession>A0A2V2MVK0</accession>
<sequence length="313" mass="33962">MSFTPVLAGLFNLGFVLLISPLYMTVVKIVKARAQRRAGPPLLQGYYNLAKLFRKEVVYSDYASFISRAAPYASLAILMVAVLLVPVIWIPDAAPAEGNIIVFLYLLAFTRFLLALLGLDAGSTFGGMGSSREMSLSAVIEPTTVVVFAAMAYVAGTLSIPEMFRHATTIIPGMSPTILLLSVSLFILIIVETGRVPVDNPETHLELTMIHEGMLLDTSGRNLALFELSHAVKQTLMMALLINILIPIGIIQEASIIGLVLAAILFLIKGTALSVLIGIVESSFAKMRFFRVPGLFMMAFFFSALTILSEVML</sequence>
<feature type="transmembrane region" description="Helical" evidence="5">
    <location>
        <begin position="69"/>
        <end position="90"/>
    </location>
</feature>
<protein>
    <submittedName>
        <fullName evidence="6">Hydrogenase</fullName>
    </submittedName>
</protein>
<dbReference type="RefSeq" id="WP_109969007.1">
    <property type="nucleotide sequence ID" value="NZ_CP176093.1"/>
</dbReference>
<evidence type="ECO:0000256" key="4">
    <source>
        <dbReference type="ARBA" id="ARBA00023136"/>
    </source>
</evidence>
<feature type="transmembrane region" description="Helical" evidence="5">
    <location>
        <begin position="167"/>
        <end position="191"/>
    </location>
</feature>
<dbReference type="Pfam" id="PF00146">
    <property type="entry name" value="NADHdh"/>
    <property type="match status" value="1"/>
</dbReference>
<evidence type="ECO:0000256" key="3">
    <source>
        <dbReference type="ARBA" id="ARBA00022989"/>
    </source>
</evidence>
<dbReference type="GO" id="GO:0005886">
    <property type="term" value="C:plasma membrane"/>
    <property type="evidence" value="ECO:0007669"/>
    <property type="project" value="TreeGrafter"/>
</dbReference>
<dbReference type="OrthoDB" id="15253at2157"/>
<reference evidence="6 7" key="1">
    <citation type="submission" date="2018-05" db="EMBL/GenBank/DDBJ databases">
        <title>Draft genome of Methanospirillum lacunae Ki8-1.</title>
        <authorList>
            <person name="Dueholm M.S."/>
            <person name="Nielsen P.H."/>
            <person name="Bakmann L.F."/>
            <person name="Otzen D.E."/>
        </authorList>
    </citation>
    <scope>NUCLEOTIDE SEQUENCE [LARGE SCALE GENOMIC DNA]</scope>
    <source>
        <strain evidence="6 7">Ki8-1</strain>
    </source>
</reference>
<feature type="transmembrane region" description="Helical" evidence="5">
    <location>
        <begin position="292"/>
        <end position="312"/>
    </location>
</feature>
<dbReference type="AlphaFoldDB" id="A0A2V2MVK0"/>
<organism evidence="6 7">
    <name type="scientific">Methanospirillum lacunae</name>
    <dbReference type="NCBI Taxonomy" id="668570"/>
    <lineage>
        <taxon>Archaea</taxon>
        <taxon>Methanobacteriati</taxon>
        <taxon>Methanobacteriota</taxon>
        <taxon>Stenosarchaea group</taxon>
        <taxon>Methanomicrobia</taxon>
        <taxon>Methanomicrobiales</taxon>
        <taxon>Methanospirillaceae</taxon>
        <taxon>Methanospirillum</taxon>
    </lineage>
</organism>
<evidence type="ECO:0000256" key="5">
    <source>
        <dbReference type="SAM" id="Phobius"/>
    </source>
</evidence>
<feature type="transmembrane region" description="Helical" evidence="5">
    <location>
        <begin position="231"/>
        <end position="250"/>
    </location>
</feature>
<feature type="transmembrane region" description="Helical" evidence="5">
    <location>
        <begin position="256"/>
        <end position="280"/>
    </location>
</feature>
<keyword evidence="7" id="KW-1185">Reference proteome</keyword>
<dbReference type="EMBL" id="QGMY01000008">
    <property type="protein sequence ID" value="PWR71389.1"/>
    <property type="molecule type" value="Genomic_DNA"/>
</dbReference>
<dbReference type="InterPro" id="IPR052561">
    <property type="entry name" value="ComplexI_Subunit1"/>
</dbReference>
<feature type="transmembrane region" description="Helical" evidence="5">
    <location>
        <begin position="6"/>
        <end position="27"/>
    </location>
</feature>
<feature type="transmembrane region" description="Helical" evidence="5">
    <location>
        <begin position="102"/>
        <end position="122"/>
    </location>
</feature>
<gene>
    <name evidence="6" type="ORF">DK846_11020</name>
</gene>
<evidence type="ECO:0000256" key="1">
    <source>
        <dbReference type="ARBA" id="ARBA00004141"/>
    </source>
</evidence>
<comment type="subcellular location">
    <subcellularLocation>
        <location evidence="1">Membrane</location>
        <topology evidence="1">Multi-pass membrane protein</topology>
    </subcellularLocation>
</comment>
<evidence type="ECO:0000313" key="6">
    <source>
        <dbReference type="EMBL" id="PWR71389.1"/>
    </source>
</evidence>
<evidence type="ECO:0000256" key="2">
    <source>
        <dbReference type="ARBA" id="ARBA00022692"/>
    </source>
</evidence>
<comment type="caution">
    <text evidence="6">The sequence shown here is derived from an EMBL/GenBank/DDBJ whole genome shotgun (WGS) entry which is preliminary data.</text>
</comment>
<feature type="transmembrane region" description="Helical" evidence="5">
    <location>
        <begin position="134"/>
        <end position="155"/>
    </location>
</feature>
<keyword evidence="3 5" id="KW-1133">Transmembrane helix</keyword>
<dbReference type="PANTHER" id="PTHR43359">
    <property type="entry name" value="FORMATE HYDROGENLYASE SUBUNIT 4"/>
    <property type="match status" value="1"/>
</dbReference>
<dbReference type="Proteomes" id="UP000245657">
    <property type="component" value="Unassembled WGS sequence"/>
</dbReference>
<proteinExistence type="predicted"/>
<dbReference type="PANTHER" id="PTHR43359:SF1">
    <property type="entry name" value="FORMATE HYDROGENLYASE SUBUNIT 4-RELATED"/>
    <property type="match status" value="1"/>
</dbReference>
<keyword evidence="4 5" id="KW-0472">Membrane</keyword>
<keyword evidence="2 5" id="KW-0812">Transmembrane</keyword>
<evidence type="ECO:0000313" key="7">
    <source>
        <dbReference type="Proteomes" id="UP000245657"/>
    </source>
</evidence>
<name>A0A2V2MVK0_9EURY</name>
<dbReference type="GeneID" id="97546983"/>